<dbReference type="PROSITE" id="PS51257">
    <property type="entry name" value="PROKAR_LIPOPROTEIN"/>
    <property type="match status" value="1"/>
</dbReference>
<name>A0A098QXM4_9SPIO</name>
<dbReference type="OrthoDB" id="9806238at2"/>
<evidence type="ECO:0000313" key="3">
    <source>
        <dbReference type="Proteomes" id="UP000029692"/>
    </source>
</evidence>
<accession>A0A098QXM4</accession>
<organism evidence="2 3">
    <name type="scientific">Spirochaeta lutea</name>
    <dbReference type="NCBI Taxonomy" id="1480694"/>
    <lineage>
        <taxon>Bacteria</taxon>
        <taxon>Pseudomonadati</taxon>
        <taxon>Spirochaetota</taxon>
        <taxon>Spirochaetia</taxon>
        <taxon>Spirochaetales</taxon>
        <taxon>Spirochaetaceae</taxon>
        <taxon>Spirochaeta</taxon>
    </lineage>
</organism>
<protein>
    <recommendedName>
        <fullName evidence="4">EF-hand domain-containing protein</fullName>
    </recommendedName>
</protein>
<dbReference type="RefSeq" id="WP_037548924.1">
    <property type="nucleotide sequence ID" value="NZ_JNUP01000067.1"/>
</dbReference>
<dbReference type="Gene3D" id="2.60.40.10">
    <property type="entry name" value="Immunoglobulins"/>
    <property type="match status" value="1"/>
</dbReference>
<comment type="caution">
    <text evidence="2">The sequence shown here is derived from an EMBL/GenBank/DDBJ whole genome shotgun (WGS) entry which is preliminary data.</text>
</comment>
<feature type="chain" id="PRO_5001938706" description="EF-hand domain-containing protein" evidence="1">
    <location>
        <begin position="23"/>
        <end position="1424"/>
    </location>
</feature>
<dbReference type="CDD" id="cd00146">
    <property type="entry name" value="PKD"/>
    <property type="match status" value="1"/>
</dbReference>
<dbReference type="EMBL" id="JNUP01000067">
    <property type="protein sequence ID" value="KGE71222.1"/>
    <property type="molecule type" value="Genomic_DNA"/>
</dbReference>
<feature type="signal peptide" evidence="1">
    <location>
        <begin position="1"/>
        <end position="22"/>
    </location>
</feature>
<keyword evidence="3" id="KW-1185">Reference proteome</keyword>
<keyword evidence="1" id="KW-0732">Signal</keyword>
<gene>
    <name evidence="2" type="ORF">DC28_12255</name>
</gene>
<evidence type="ECO:0000313" key="2">
    <source>
        <dbReference type="EMBL" id="KGE71222.1"/>
    </source>
</evidence>
<evidence type="ECO:0000256" key="1">
    <source>
        <dbReference type="SAM" id="SignalP"/>
    </source>
</evidence>
<reference evidence="2 3" key="1">
    <citation type="submission" date="2014-05" db="EMBL/GenBank/DDBJ databases">
        <title>De novo Genome Sequence of Spirocheata sp.</title>
        <authorList>
            <person name="Shivani Y."/>
            <person name="Subhash Y."/>
            <person name="Tushar L."/>
            <person name="Sasikala C."/>
            <person name="Ramana C.V."/>
        </authorList>
    </citation>
    <scope>NUCLEOTIDE SEQUENCE [LARGE SCALE GENOMIC DNA]</scope>
    <source>
        <strain evidence="2 3">JC230</strain>
    </source>
</reference>
<sequence length="1424" mass="152500">MNRRTSVVLSFLFIALALVFTACPLEPFPEPDPTEDPTENPTEPSLTAYQAQVVKTLTQNLTPTLTEAQVSVLSEAGQAALLSEDLSGSNDPDLVIPTALDAILGSQGLGSNSLGAGQSAIEAAHGIIAENSMVAAALEPSNFLGNRIGSRSAAAVRPPMRAITGDLNNLFKEIAKKVHASLNTLPLDDAAEERAAAQASDGMVTILGDNGLALNTAQMQEVVENLAQGMLEGIAAISNNASPGQVQKLIKQTVRAASAAVGSIDNSDLETDGKQNGLLVKAISRGASRGNQNFTGVPTDSVTSEIAKGAASGSAAISRAGGRQNILISTQEIIGQVASGISEVMANTSTTAQTILKTTIAAVATVIAEEPGAIGESLSDISQTVSTKVSEAVSKVINVPVTDLVEAAKTALKEADPTINTDSLDTLLVESVNSGVALAQNHAPTVSITPPSAQFITGETVSVSATISDVDGNDLQVRWSLTAYPGVVPPVLSYPDGGSVSFLATKEGTYTLQLMVTDGMADPVYASTSFSVAEDPNPSPLDETGIDQAWDSIIGHLRYNVSGESQDTWVFPDIAAALSELDSLLITNPEVGKAAALKALLTLTTVFVDPNTQELLEQFGVQNYPTTMAGLTGYVKTVVFEAATMANPITGFAIDGQSDLDGDGVVDFEEQFIAFLKNARSNSMPTAAVSSLSKALGTTLAAVTETLDSFSTDQLADNPAYTIAISYDWVFATADEALNSGWPSMDGQTPMDFVLGIPELQLLQAQLEILNSMVTMTRAYRLGINRSAYQAYLDYFRAEQEQFILPEGSQAPDPYDYLDSIGQSPFTAESFTLSSTGLADLALAKNLLVSAFQKVESAMAALAQRSSADGDAYTVQPDSVFLSMIDSTYTPQDFTNMFTSHSILGKKVAASLVNPDTGLAVPAELFTSFEDYSWKSQDWETGEYYTSESTVYSLPRGETAAYSYYADESNWPTAPEWATSTGTFYDSDGSVTGGSEYTFLHTPYIFPGKYFEAPFSGLSAFFELDVNLEPLFYTFDEGSQTWIQETGTFDPAKSYYTRMPDASFGGALTYGDFVDPSLPEGSQYVVQENGKIRIYSWSSDSSTGNSMTPQGEEFKVGIDRYRSTGSYFLSPRTLPQRVVLAGFDDSGRFTDLAAYLSLSGLDGYAGGRYEILNSSNYSINDAMGMIENGQAELVVIPRGQNTATIRYQWEIFNSETPIEVEHTIATTELGTEYSFDPSVVWKISTSTAWVPDLGTTTPYFSGSPSSIQPYMNTLLTSDTGYWGELPVQWDDLDMSLPAEAITLVLPPETSPNYQYIIDKLPNLGDATWVEDMGITLVHASSASEVYAHAITLEGASAVVNMGYRSVNLQFYTDFPQTYEGDWDEAYYRTLGVHAEEYTVFGGYPYPVADDLDDYLRTDAYGFEE</sequence>
<dbReference type="Proteomes" id="UP000029692">
    <property type="component" value="Unassembled WGS sequence"/>
</dbReference>
<proteinExistence type="predicted"/>
<dbReference type="InterPro" id="IPR013783">
    <property type="entry name" value="Ig-like_fold"/>
</dbReference>
<evidence type="ECO:0008006" key="4">
    <source>
        <dbReference type="Google" id="ProtNLM"/>
    </source>
</evidence>